<name>A0A3A8J0I6_9BACT</name>
<dbReference type="EMBL" id="RAVZ01000165">
    <property type="protein sequence ID" value="RKG84051.1"/>
    <property type="molecule type" value="Genomic_DNA"/>
</dbReference>
<evidence type="ECO:0000256" key="1">
    <source>
        <dbReference type="SAM" id="SignalP"/>
    </source>
</evidence>
<reference evidence="3" key="1">
    <citation type="submission" date="2018-09" db="EMBL/GenBank/DDBJ databases">
        <authorList>
            <person name="Livingstone P.G."/>
            <person name="Whitworth D.E."/>
        </authorList>
    </citation>
    <scope>NUCLEOTIDE SEQUENCE [LARGE SCALE GENOMIC DNA]</scope>
    <source>
        <strain evidence="3">CA054A</strain>
    </source>
</reference>
<evidence type="ECO:0000313" key="2">
    <source>
        <dbReference type="EMBL" id="RKG84051.1"/>
    </source>
</evidence>
<keyword evidence="3" id="KW-1185">Reference proteome</keyword>
<dbReference type="AlphaFoldDB" id="A0A3A8J0I6"/>
<gene>
    <name evidence="2" type="ORF">D7V88_22785</name>
</gene>
<proteinExistence type="predicted"/>
<sequence length="553" mass="60323">MTGGWLGEAGKVMRRGAVMLALGLVGLSQPAAAQTTTVPGLYYGDWFDEEDREEDAKPREFILINYFFTRLSVTNSVGDPAGLKGVSLGPIGSLSGSSVRVEPGRSAFYVEQRWIPVLEYSPSFVDGLASFRAQFEVDYLWGRAANASQQNEGGGFNADQVNIQTKNINVALYPTRNPARLSLLIGTQPVYDSIFDPTRTPLNDIIRTGYKLAFLGSDATGLTLFSNYKGLSKLSLLPLGSAQADKATRDDPRLKFIYLLTADYAYPVQPGTNVGLSAWYLRDDTKGDAYAFEGIVKSGPSSSGLSPFVGTPRFNIERPTGNVFWLGANFHHNIDFRAGRLGASGFVMYNGGSYTSDRADTTFNKKVDISGLSANLEVLYQWGRGPSDLVTLEGMFTTGDSNLDDDRYTGAFTLNQYGLPGSVWFNHKMMLLFPFTSTVNNYTGAVTDISNQGYGLRTGIASAAWDIVPNKLNLKLATGLANAGASPPRWDPAVRRGRFIGAEVNAEVRYTLRYLMTVGVHAGYLFRGSFYDGSTTVKGNPFAAFTTFTWYAF</sequence>
<organism evidence="2 3">
    <name type="scientific">Corallococcus terminator</name>
    <dbReference type="NCBI Taxonomy" id="2316733"/>
    <lineage>
        <taxon>Bacteria</taxon>
        <taxon>Pseudomonadati</taxon>
        <taxon>Myxococcota</taxon>
        <taxon>Myxococcia</taxon>
        <taxon>Myxococcales</taxon>
        <taxon>Cystobacterineae</taxon>
        <taxon>Myxococcaceae</taxon>
        <taxon>Corallococcus</taxon>
    </lineage>
</organism>
<dbReference type="OrthoDB" id="5377370at2"/>
<evidence type="ECO:0000313" key="3">
    <source>
        <dbReference type="Proteomes" id="UP000268094"/>
    </source>
</evidence>
<protein>
    <recommendedName>
        <fullName evidence="4">Alginate export domain-containing protein</fullName>
    </recommendedName>
</protein>
<feature type="chain" id="PRO_5017402472" description="Alginate export domain-containing protein" evidence="1">
    <location>
        <begin position="34"/>
        <end position="553"/>
    </location>
</feature>
<accession>A0A3A8J0I6</accession>
<dbReference type="RefSeq" id="WP_120542756.1">
    <property type="nucleotide sequence ID" value="NZ_RAVZ01000165.1"/>
</dbReference>
<feature type="signal peptide" evidence="1">
    <location>
        <begin position="1"/>
        <end position="33"/>
    </location>
</feature>
<comment type="caution">
    <text evidence="2">The sequence shown here is derived from an EMBL/GenBank/DDBJ whole genome shotgun (WGS) entry which is preliminary data.</text>
</comment>
<dbReference type="Proteomes" id="UP000268094">
    <property type="component" value="Unassembled WGS sequence"/>
</dbReference>
<evidence type="ECO:0008006" key="4">
    <source>
        <dbReference type="Google" id="ProtNLM"/>
    </source>
</evidence>
<keyword evidence="1" id="KW-0732">Signal</keyword>